<sequence>MKKSIVNPTQVEKATLRIICGNEYGTGFLISDDTLITASHVILNHIEDEEVIKVEVLDEGNGEGIQLEGDLIEYDSEADVAVIKLDQSFKKFLPLKISEIRYESIWKGYGYPYNATDGGWFKGAVKQQNQSKPYDVELQCSNYDLDTDYNGLSGAPLVIEDKVVGILTWSIVDGFGAISISKIESFLASQGIKFEREKNINELPDELIEELEDIASNENVITLLQEKLNTGGQYYLLHGSPGSGKTIVSASLPLHEKDSEIVGKYFIGKPNDQKPKSQVISKESFIGWLEDLISKKLTGKAYPKQTKNFNERIEAFSRLLDELNQYYIDRNKIGFILIDGLDEVANAKNVDLEDYLGVFPETLPSNISILFSATREELLPNFIKSRLLDKNKIHVTPIPIESRINYLRKHLENQNIELPIENIHAIAEKSEGHPLYLRYILEILKKEKPSNIEGWLDGLPKLNGDISNYYEKIWDNDLTNDSDKFWIILTVSQLRHPVKAELLIKMLPEEAKQAFSIKKESIQHLLRDNLQISIYHNSFTLFLEAKASESVSSANENISNFCEDNEDLEYAISNKVFHRLNSKNPQKAVIDCNQEWADKCAFINVEPDLVLKDIKDTEIYSIESGLVTELIRIKLLLQRTRFRYNNVLAENAFHIADLLLGLSQPSDALKYILRGELLLVSDDDAIYFLQKFYESEAFEQAKKLQSAIRKKYQFLIEKEAKENGFKFSTILLHLKATTLLFNRDPEQSAGEFQNRMQLLKRLKDADERNVESITHLREYASAWNMGYMTWRFNRYPGLLAVQKLSNVDIDEKWTRHFAMMPAFYDQFKRNVNSSEDSSTYWELIKDVEHLTEYYGVAESDLPIVIGTLIEDSDRVDIVTELISRIELNNNLSIRAENGVDVNLQEINFTIEECKYEGYLNIQDSLPKIENFSSYNWEANLISIIQFLGQLFGKAHRYNAEGQISQLNSLEESIDNLIEKLDFSLSERAHWDRSYAIPEGILPIIYGHLTEFILKFFPDKTTSFVQNVIERGKGGQLGLYTEGYRQCLYSITEETSRYTHKYLVTTKILKILETHILNAVQNRWERVPELLRLAELYSRIGNDDKAEEIYCKMLDSSMGPTWYKEDQFTLINSILSLDLANNSSKTHFKQFAGYLDYASGELTFQRYVRYEKESLINSLVKAGHVPLAIQYFKYQVLPDPVTIIENAESSTVDALDEGQGYVLGARSIVEANGIIQLLKNIEADPIIVWSIVEAVIINDETFRYLRSFTKIQSQCLVHSSLSNDEKEMLHQRLVNIITDEDMVDNQANYLKELKTYLSEDDRKILQGNLIKEGIDFNFSKETVKSFNREELSEEEREKYDDFRLPGMGKDFHIDLNYLEDCINEASIEISAENFTKARAILSKGLKQLHSHKSDIWKGGNLANILGKAFDLLPQTGNAEEITQSLKEPISNHFTNDWIVVDQLIEILSHNTSHEETEEILNAIKDHFDIMIQCDDEVIKKYDWMEKETAARDNINFQLVEFLIWLLNHPHSSVKKRVIDSLKLLGTYRPEQTIPLLFGTALSNKPEFSTELSAFVLSRIANENPDIIWHYLQGRSDIQEKIVNLTHFTIKYYFKEVVVPINSESDEAKQFYNELLETIPSNVILEGRIELDEPNLWPAEHTLERLNEIQILNDSFYDTLLKKIKKYSDPIEPSDQLKVRSYINRSFHDQDVHFGSYDYLLRYAINDSIIERVSQSDYEEVTEILKLPFTDGT</sequence>
<dbReference type="OrthoDB" id="898678at2"/>
<evidence type="ECO:0000259" key="3">
    <source>
        <dbReference type="PROSITE" id="PS51192"/>
    </source>
</evidence>
<dbReference type="InterPro" id="IPR009003">
    <property type="entry name" value="Peptidase_S1_PA"/>
</dbReference>
<feature type="coiled-coil region" evidence="2">
    <location>
        <begin position="959"/>
        <end position="986"/>
    </location>
</feature>
<evidence type="ECO:0000256" key="2">
    <source>
        <dbReference type="SAM" id="Coils"/>
    </source>
</evidence>
<evidence type="ECO:0000256" key="1">
    <source>
        <dbReference type="ARBA" id="ARBA00022737"/>
    </source>
</evidence>
<protein>
    <submittedName>
        <fullName evidence="4">NACHT domain-containing protein</fullName>
    </submittedName>
</protein>
<dbReference type="SUPFAM" id="SSF50494">
    <property type="entry name" value="Trypsin-like serine proteases"/>
    <property type="match status" value="1"/>
</dbReference>
<accession>A0A521ASL4</accession>
<name>A0A521ASL4_9BACT</name>
<organism evidence="4 5">
    <name type="scientific">Fodinibius sediminis</name>
    <dbReference type="NCBI Taxonomy" id="1214077"/>
    <lineage>
        <taxon>Bacteria</taxon>
        <taxon>Pseudomonadati</taxon>
        <taxon>Balneolota</taxon>
        <taxon>Balneolia</taxon>
        <taxon>Balneolales</taxon>
        <taxon>Balneolaceae</taxon>
        <taxon>Fodinibius</taxon>
    </lineage>
</organism>
<dbReference type="SUPFAM" id="SSF52540">
    <property type="entry name" value="P-loop containing nucleoside triphosphate hydrolases"/>
    <property type="match status" value="1"/>
</dbReference>
<dbReference type="InterPro" id="IPR056884">
    <property type="entry name" value="NPHP3-like_N"/>
</dbReference>
<dbReference type="EMBL" id="FXTH01000001">
    <property type="protein sequence ID" value="SMO37812.1"/>
    <property type="molecule type" value="Genomic_DNA"/>
</dbReference>
<dbReference type="Proteomes" id="UP000317593">
    <property type="component" value="Unassembled WGS sequence"/>
</dbReference>
<dbReference type="PROSITE" id="PS51192">
    <property type="entry name" value="HELICASE_ATP_BIND_1"/>
    <property type="match status" value="1"/>
</dbReference>
<dbReference type="Pfam" id="PF24883">
    <property type="entry name" value="NPHP3_N"/>
    <property type="match status" value="1"/>
</dbReference>
<evidence type="ECO:0000313" key="5">
    <source>
        <dbReference type="Proteomes" id="UP000317593"/>
    </source>
</evidence>
<proteinExistence type="predicted"/>
<dbReference type="RefSeq" id="WP_142712806.1">
    <property type="nucleotide sequence ID" value="NZ_FXTH01000001.1"/>
</dbReference>
<keyword evidence="1" id="KW-0677">Repeat</keyword>
<dbReference type="Gene3D" id="3.40.50.300">
    <property type="entry name" value="P-loop containing nucleotide triphosphate hydrolases"/>
    <property type="match status" value="1"/>
</dbReference>
<dbReference type="Gene3D" id="2.40.10.120">
    <property type="match status" value="1"/>
</dbReference>
<feature type="domain" description="Helicase ATP-binding" evidence="3">
    <location>
        <begin position="226"/>
        <end position="393"/>
    </location>
</feature>
<dbReference type="InterPro" id="IPR027417">
    <property type="entry name" value="P-loop_NTPase"/>
</dbReference>
<keyword evidence="5" id="KW-1185">Reference proteome</keyword>
<dbReference type="Pfam" id="PF13365">
    <property type="entry name" value="Trypsin_2"/>
    <property type="match status" value="1"/>
</dbReference>
<keyword evidence="2" id="KW-0175">Coiled coil</keyword>
<reference evidence="4 5" key="1">
    <citation type="submission" date="2017-05" db="EMBL/GenBank/DDBJ databases">
        <authorList>
            <person name="Varghese N."/>
            <person name="Submissions S."/>
        </authorList>
    </citation>
    <scope>NUCLEOTIDE SEQUENCE [LARGE SCALE GENOMIC DNA]</scope>
    <source>
        <strain evidence="4 5">DSM 21194</strain>
    </source>
</reference>
<gene>
    <name evidence="4" type="ORF">SAMN06265218_101352</name>
</gene>
<dbReference type="InterPro" id="IPR014001">
    <property type="entry name" value="Helicase_ATP-bd"/>
</dbReference>
<evidence type="ECO:0000313" key="4">
    <source>
        <dbReference type="EMBL" id="SMO37812.1"/>
    </source>
</evidence>